<protein>
    <submittedName>
        <fullName evidence="1">Thiol-disulfide oxidoreductase</fullName>
    </submittedName>
</protein>
<keyword evidence="2" id="KW-1185">Reference proteome</keyword>
<dbReference type="PANTHER" id="PTHR33639">
    <property type="entry name" value="THIOL-DISULFIDE OXIDOREDUCTASE DCC"/>
    <property type="match status" value="1"/>
</dbReference>
<gene>
    <name evidence="1" type="ORF">AF331_04175</name>
</gene>
<dbReference type="OrthoDB" id="9785438at2"/>
<evidence type="ECO:0000313" key="2">
    <source>
        <dbReference type="Proteomes" id="UP000037405"/>
    </source>
</evidence>
<dbReference type="GO" id="GO:0015035">
    <property type="term" value="F:protein-disulfide reductase activity"/>
    <property type="evidence" value="ECO:0007669"/>
    <property type="project" value="InterPro"/>
</dbReference>
<dbReference type="Proteomes" id="UP000037405">
    <property type="component" value="Unassembled WGS sequence"/>
</dbReference>
<dbReference type="InterPro" id="IPR052927">
    <property type="entry name" value="DCC_oxidoreductase"/>
</dbReference>
<evidence type="ECO:0000313" key="1">
    <source>
        <dbReference type="EMBL" id="KON91701.1"/>
    </source>
</evidence>
<name>A0A0M0GQJ4_9BACI</name>
<reference evidence="2" key="1">
    <citation type="submission" date="2015-07" db="EMBL/GenBank/DDBJ databases">
        <title>Fjat-14235 jcm11544.</title>
        <authorList>
            <person name="Liu B."/>
            <person name="Wang J."/>
            <person name="Zhu Y."/>
            <person name="Liu G."/>
            <person name="Chen Q."/>
            <person name="Chen Z."/>
            <person name="Lan J."/>
            <person name="Che J."/>
            <person name="Ge C."/>
            <person name="Shi H."/>
            <person name="Pan Z."/>
            <person name="Liu X."/>
        </authorList>
    </citation>
    <scope>NUCLEOTIDE SEQUENCE [LARGE SCALE GENOMIC DNA]</scope>
    <source>
        <strain evidence="2">JCM 11544</strain>
    </source>
</reference>
<accession>A0A0M0GQJ4</accession>
<dbReference type="PATRIC" id="fig|189381.12.peg.947"/>
<dbReference type="Pfam" id="PF04134">
    <property type="entry name" value="DCC1-like"/>
    <property type="match status" value="1"/>
</dbReference>
<dbReference type="AlphaFoldDB" id="A0A0M0GQJ4"/>
<dbReference type="PANTHER" id="PTHR33639:SF2">
    <property type="entry name" value="DUF393 DOMAIN-CONTAINING PROTEIN"/>
    <property type="match status" value="1"/>
</dbReference>
<proteinExistence type="predicted"/>
<dbReference type="EMBL" id="LGUE01000001">
    <property type="protein sequence ID" value="KON91701.1"/>
    <property type="molecule type" value="Genomic_DNA"/>
</dbReference>
<comment type="caution">
    <text evidence="1">The sequence shown here is derived from an EMBL/GenBank/DDBJ whole genome shotgun (WGS) entry which is preliminary data.</text>
</comment>
<dbReference type="STRING" id="189381.GCA_900166615_03460"/>
<dbReference type="InterPro" id="IPR007263">
    <property type="entry name" value="DCC1-like"/>
</dbReference>
<organism evidence="1 2">
    <name type="scientific">Rossellomorea marisflavi</name>
    <dbReference type="NCBI Taxonomy" id="189381"/>
    <lineage>
        <taxon>Bacteria</taxon>
        <taxon>Bacillati</taxon>
        <taxon>Bacillota</taxon>
        <taxon>Bacilli</taxon>
        <taxon>Bacillales</taxon>
        <taxon>Bacillaceae</taxon>
        <taxon>Rossellomorea</taxon>
    </lineage>
</organism>
<sequence length="131" mass="15470">MKMAIILFDGVCNFCDRSVQFIIRHDKKKVFQFASLQSEKGKELLIRHGVHEEVDSIVLIEDGRAFLESDAVIRISSRLRFPYSLGKFARIIPRRIRDVAYKQFAKRRYKWFGQKDQCSIPSKEVRDRFLS</sequence>